<evidence type="ECO:0000313" key="3">
    <source>
        <dbReference type="Proteomes" id="UP001500101"/>
    </source>
</evidence>
<feature type="transmembrane region" description="Helical" evidence="1">
    <location>
        <begin position="75"/>
        <end position="96"/>
    </location>
</feature>
<keyword evidence="3" id="KW-1185">Reference proteome</keyword>
<dbReference type="EMBL" id="BAAAZI010000006">
    <property type="protein sequence ID" value="GAA4135616.1"/>
    <property type="molecule type" value="Genomic_DNA"/>
</dbReference>
<name>A0ABP7YFU2_9SPHI</name>
<evidence type="ECO:0000313" key="2">
    <source>
        <dbReference type="EMBL" id="GAA4135616.1"/>
    </source>
</evidence>
<sequence>MRNEELDRLKAKYLAGNTSLEEERQLKELEEDAFFAALKQGDKSSEQMDWDFDAFMQDVDSNGSNEQQPNKVRPLFRMIIGFSALAASLLLAFFLIRNNKVENATELTNHLAHQEVEPSKPRNEVETILDVPAKDFGKQEVLETEVKTNPTKPPMHLARDTKSTAQNKAIQAIEELDSESLYVEVNGVRIYDEEKALEVTESALQLATANLKAGMKSVEKIKYLSIEI</sequence>
<accession>A0ABP7YFU2</accession>
<reference evidence="3" key="1">
    <citation type="journal article" date="2019" name="Int. J. Syst. Evol. Microbiol.">
        <title>The Global Catalogue of Microorganisms (GCM) 10K type strain sequencing project: providing services to taxonomists for standard genome sequencing and annotation.</title>
        <authorList>
            <consortium name="The Broad Institute Genomics Platform"/>
            <consortium name="The Broad Institute Genome Sequencing Center for Infectious Disease"/>
            <person name="Wu L."/>
            <person name="Ma J."/>
        </authorList>
    </citation>
    <scope>NUCLEOTIDE SEQUENCE [LARGE SCALE GENOMIC DNA]</scope>
    <source>
        <strain evidence="3">JCM 16704</strain>
    </source>
</reference>
<protein>
    <submittedName>
        <fullName evidence="2">Uncharacterized protein</fullName>
    </submittedName>
</protein>
<keyword evidence="1" id="KW-0472">Membrane</keyword>
<dbReference type="RefSeq" id="WP_344673483.1">
    <property type="nucleotide sequence ID" value="NZ_BAAAZI010000006.1"/>
</dbReference>
<comment type="caution">
    <text evidence="2">The sequence shown here is derived from an EMBL/GenBank/DDBJ whole genome shotgun (WGS) entry which is preliminary data.</text>
</comment>
<keyword evidence="1" id="KW-1133">Transmembrane helix</keyword>
<keyword evidence="1" id="KW-0812">Transmembrane</keyword>
<dbReference type="Proteomes" id="UP001500101">
    <property type="component" value="Unassembled WGS sequence"/>
</dbReference>
<gene>
    <name evidence="2" type="ORF">GCM10022216_09670</name>
</gene>
<evidence type="ECO:0000256" key="1">
    <source>
        <dbReference type="SAM" id="Phobius"/>
    </source>
</evidence>
<proteinExistence type="predicted"/>
<organism evidence="2 3">
    <name type="scientific">Sphingobacterium kyonggiense</name>
    <dbReference type="NCBI Taxonomy" id="714075"/>
    <lineage>
        <taxon>Bacteria</taxon>
        <taxon>Pseudomonadati</taxon>
        <taxon>Bacteroidota</taxon>
        <taxon>Sphingobacteriia</taxon>
        <taxon>Sphingobacteriales</taxon>
        <taxon>Sphingobacteriaceae</taxon>
        <taxon>Sphingobacterium</taxon>
    </lineage>
</organism>